<keyword evidence="10" id="KW-0472">Membrane</keyword>
<evidence type="ECO:0000256" key="2">
    <source>
        <dbReference type="ARBA" id="ARBA00008531"/>
    </source>
</evidence>
<keyword evidence="9" id="KW-0342">GTP-binding</keyword>
<dbReference type="GO" id="GO:0005525">
    <property type="term" value="F:GTP binding"/>
    <property type="evidence" value="ECO:0007669"/>
    <property type="project" value="UniProtKB-UniRule"/>
</dbReference>
<evidence type="ECO:0000256" key="10">
    <source>
        <dbReference type="ARBA" id="ARBA00023136"/>
    </source>
</evidence>
<dbReference type="InterPro" id="IPR027417">
    <property type="entry name" value="P-loop_NTPase"/>
</dbReference>
<sequence>MKVKRFFAKTMAEALKQVSEQMGPDAVILSNRRVDGGVEIVTALDYDENMARQSLGGEASEAVNGSRLAEMQAERHRRLEDELDRSRARIREVREHSGGRNQDYAGTAFDTLPEPEAEMSAEPTSRVADDTGYSGELARMRAEISSLRDLVSGQQSAPDKVGAHAAQQLLAERLQELGLSQDLAGSLSRRHKGGKLDEGWKQTLKMLASGVRTPHREWLDEGGVYALVGPTGSGKTTTIGKLAARYVLKHGADSLALVTTDRYRVAAHEQLFVFGRILNVPVRVVDESHTLDDILDELSDRHLVLIDTAGLTSSDRGYQEQLTELARSHHSVRTHLVVSATSQPRIMKSVWHCYKMAGLTGCVITKIDEALTLGESLGFVVETGLSVAYYTDGQKIPEDLHHARSAPLVRLAVERLEAFQQPLAAEAAPEPEHPRETA</sequence>
<keyword evidence="4" id="KW-0813">Transport</keyword>
<feature type="domain" description="AAA+ ATPase" evidence="15">
    <location>
        <begin position="221"/>
        <end position="362"/>
    </location>
</feature>
<name>A0A851HSI0_9GAMM</name>
<dbReference type="GO" id="GO:0003924">
    <property type="term" value="F:GTPase activity"/>
    <property type="evidence" value="ECO:0007669"/>
    <property type="project" value="UniProtKB-UniRule"/>
</dbReference>
<evidence type="ECO:0000256" key="7">
    <source>
        <dbReference type="ARBA" id="ARBA00022795"/>
    </source>
</evidence>
<dbReference type="SMART" id="SM00962">
    <property type="entry name" value="SRP54"/>
    <property type="match status" value="1"/>
</dbReference>
<dbReference type="GO" id="GO:0006614">
    <property type="term" value="P:SRP-dependent cotranslational protein targeting to membrane"/>
    <property type="evidence" value="ECO:0007669"/>
    <property type="project" value="UniProtKB-UniRule"/>
</dbReference>
<evidence type="ECO:0000313" key="18">
    <source>
        <dbReference type="Proteomes" id="UP000536442"/>
    </source>
</evidence>
<dbReference type="FunFam" id="3.40.50.300:FF:000695">
    <property type="entry name" value="Flagellar biosynthesis regulator FlhF"/>
    <property type="match status" value="1"/>
</dbReference>
<keyword evidence="14" id="KW-0175">Coiled coil</keyword>
<keyword evidence="7" id="KW-1005">Bacterial flagellum biogenesis</keyword>
<gene>
    <name evidence="17" type="primary">flhF</name>
    <name evidence="17" type="ORF">HLV39_09325</name>
</gene>
<dbReference type="GO" id="GO:0044781">
    <property type="term" value="P:bacterial-type flagellum organization"/>
    <property type="evidence" value="ECO:0007669"/>
    <property type="project" value="UniProtKB-UniRule"/>
</dbReference>
<dbReference type="InterPro" id="IPR000897">
    <property type="entry name" value="SRP54_GTPase_dom"/>
</dbReference>
<protein>
    <recommendedName>
        <fullName evidence="3 13">Flagellar biosynthesis protein FlhF</fullName>
    </recommendedName>
</protein>
<evidence type="ECO:0000256" key="11">
    <source>
        <dbReference type="ARBA" id="ARBA00023225"/>
    </source>
</evidence>
<dbReference type="Pfam" id="PF00448">
    <property type="entry name" value="SRP54"/>
    <property type="match status" value="1"/>
</dbReference>
<evidence type="ECO:0000259" key="15">
    <source>
        <dbReference type="SMART" id="SM00382"/>
    </source>
</evidence>
<comment type="function">
    <text evidence="12">Necessary for flagellar biosynthesis. May be involved in translocation of the flagellum.</text>
</comment>
<dbReference type="Gene3D" id="3.40.50.300">
    <property type="entry name" value="P-loop containing nucleotide triphosphate hydrolases"/>
    <property type="match status" value="1"/>
</dbReference>
<keyword evidence="6" id="KW-0547">Nucleotide-binding</keyword>
<reference evidence="17 18" key="1">
    <citation type="submission" date="2020-03" db="EMBL/GenBank/DDBJ databases">
        <title>Metagenomic, metatranscriptomic, and metabolomic analyses revealed the key microbes and metabolic features during the fermentation of ganjang, Korean traditional soy sauce.</title>
        <authorList>
            <person name="Chun B.H."/>
            <person name="Jeon C.O."/>
        </authorList>
    </citation>
    <scope>NUCLEOTIDE SEQUENCE [LARGE SCALE GENOMIC DNA]</scope>
    <source>
        <strain evidence="17 18">KG14</strain>
    </source>
</reference>
<dbReference type="PANTHER" id="PTHR43134:SF3">
    <property type="entry name" value="FLAGELLAR BIOSYNTHESIS PROTEIN FLHF"/>
    <property type="match status" value="1"/>
</dbReference>
<comment type="caution">
    <text evidence="17">The sequence shown here is derived from an EMBL/GenBank/DDBJ whole genome shotgun (WGS) entry which is preliminary data.</text>
</comment>
<feature type="domain" description="SRP54-type proteins GTP-binding" evidence="16">
    <location>
        <begin position="222"/>
        <end position="414"/>
    </location>
</feature>
<dbReference type="CDD" id="cd17873">
    <property type="entry name" value="FlhF"/>
    <property type="match status" value="1"/>
</dbReference>
<dbReference type="SMART" id="SM00382">
    <property type="entry name" value="AAA"/>
    <property type="match status" value="1"/>
</dbReference>
<evidence type="ECO:0000256" key="4">
    <source>
        <dbReference type="ARBA" id="ARBA00022448"/>
    </source>
</evidence>
<proteinExistence type="inferred from homology"/>
<keyword evidence="17" id="KW-0969">Cilium</keyword>
<comment type="subcellular location">
    <subcellularLocation>
        <location evidence="1">Cell membrane</location>
        <topology evidence="1">Peripheral membrane protein</topology>
        <orientation evidence="1">Cytoplasmic side</orientation>
    </subcellularLocation>
</comment>
<comment type="similarity">
    <text evidence="2">Belongs to the GTP-binding SRP family.</text>
</comment>
<evidence type="ECO:0000256" key="14">
    <source>
        <dbReference type="SAM" id="Coils"/>
    </source>
</evidence>
<evidence type="ECO:0000256" key="13">
    <source>
        <dbReference type="NCBIfam" id="TIGR03499"/>
    </source>
</evidence>
<feature type="coiled-coil region" evidence="14">
    <location>
        <begin position="69"/>
        <end position="96"/>
    </location>
</feature>
<dbReference type="NCBIfam" id="TIGR03499">
    <property type="entry name" value="FlhF"/>
    <property type="match status" value="1"/>
</dbReference>
<evidence type="ECO:0000256" key="12">
    <source>
        <dbReference type="ARBA" id="ARBA00025337"/>
    </source>
</evidence>
<evidence type="ECO:0000259" key="16">
    <source>
        <dbReference type="SMART" id="SM00962"/>
    </source>
</evidence>
<dbReference type="GO" id="GO:0005886">
    <property type="term" value="C:plasma membrane"/>
    <property type="evidence" value="ECO:0007669"/>
    <property type="project" value="UniProtKB-SubCell"/>
</dbReference>
<evidence type="ECO:0000256" key="9">
    <source>
        <dbReference type="ARBA" id="ARBA00023134"/>
    </source>
</evidence>
<keyword evidence="11" id="KW-1006">Bacterial flagellum protein export</keyword>
<dbReference type="InterPro" id="IPR047040">
    <property type="entry name" value="FlhF__GTPase_dom"/>
</dbReference>
<organism evidence="17 18">
    <name type="scientific">Marinobacter adhaerens</name>
    <dbReference type="NCBI Taxonomy" id="1033846"/>
    <lineage>
        <taxon>Bacteria</taxon>
        <taxon>Pseudomonadati</taxon>
        <taxon>Pseudomonadota</taxon>
        <taxon>Gammaproteobacteria</taxon>
        <taxon>Pseudomonadales</taxon>
        <taxon>Marinobacteraceae</taxon>
        <taxon>Marinobacter</taxon>
    </lineage>
</organism>
<keyword evidence="8" id="KW-0653">Protein transport</keyword>
<evidence type="ECO:0000256" key="1">
    <source>
        <dbReference type="ARBA" id="ARBA00004413"/>
    </source>
</evidence>
<keyword evidence="18" id="KW-1185">Reference proteome</keyword>
<dbReference type="InterPro" id="IPR003593">
    <property type="entry name" value="AAA+_ATPase"/>
</dbReference>
<dbReference type="Proteomes" id="UP000536442">
    <property type="component" value="Unassembled WGS sequence"/>
</dbReference>
<keyword evidence="5" id="KW-1003">Cell membrane</keyword>
<evidence type="ECO:0000256" key="6">
    <source>
        <dbReference type="ARBA" id="ARBA00022741"/>
    </source>
</evidence>
<evidence type="ECO:0000256" key="3">
    <source>
        <dbReference type="ARBA" id="ARBA00014919"/>
    </source>
</evidence>
<evidence type="ECO:0000256" key="5">
    <source>
        <dbReference type="ARBA" id="ARBA00022475"/>
    </source>
</evidence>
<dbReference type="InterPro" id="IPR020006">
    <property type="entry name" value="FlhF"/>
</dbReference>
<dbReference type="PANTHER" id="PTHR43134">
    <property type="entry name" value="SIGNAL RECOGNITION PARTICLE RECEPTOR SUBUNIT ALPHA"/>
    <property type="match status" value="1"/>
</dbReference>
<dbReference type="EMBL" id="JABEVQ010000004">
    <property type="protein sequence ID" value="NWN91690.1"/>
    <property type="molecule type" value="Genomic_DNA"/>
</dbReference>
<evidence type="ECO:0000256" key="8">
    <source>
        <dbReference type="ARBA" id="ARBA00022927"/>
    </source>
</evidence>
<dbReference type="AlphaFoldDB" id="A0A851HSI0"/>
<dbReference type="SUPFAM" id="SSF52540">
    <property type="entry name" value="P-loop containing nucleoside triphosphate hydrolases"/>
    <property type="match status" value="1"/>
</dbReference>
<dbReference type="GO" id="GO:0015031">
    <property type="term" value="P:protein transport"/>
    <property type="evidence" value="ECO:0007669"/>
    <property type="project" value="UniProtKB-KW"/>
</dbReference>
<evidence type="ECO:0000313" key="17">
    <source>
        <dbReference type="EMBL" id="NWN91690.1"/>
    </source>
</evidence>
<dbReference type="GO" id="GO:0005047">
    <property type="term" value="F:signal recognition particle binding"/>
    <property type="evidence" value="ECO:0007669"/>
    <property type="project" value="TreeGrafter"/>
</dbReference>
<keyword evidence="17" id="KW-0282">Flagellum</keyword>
<keyword evidence="17" id="KW-0966">Cell projection</keyword>
<accession>A0A851HSI0</accession>